<feature type="transmembrane region" description="Helical" evidence="1">
    <location>
        <begin position="234"/>
        <end position="258"/>
    </location>
</feature>
<keyword evidence="1" id="KW-0812">Transmembrane</keyword>
<organism evidence="3 4">
    <name type="scientific">Nibrella viscosa</name>
    <dbReference type="NCBI Taxonomy" id="1084524"/>
    <lineage>
        <taxon>Bacteria</taxon>
        <taxon>Pseudomonadati</taxon>
        <taxon>Bacteroidota</taxon>
        <taxon>Cytophagia</taxon>
        <taxon>Cytophagales</taxon>
        <taxon>Spirosomataceae</taxon>
        <taxon>Nibrella</taxon>
    </lineage>
</organism>
<feature type="transmembrane region" description="Helical" evidence="1">
    <location>
        <begin position="91"/>
        <end position="110"/>
    </location>
</feature>
<feature type="transmembrane region" description="Helical" evidence="1">
    <location>
        <begin position="334"/>
        <end position="352"/>
    </location>
</feature>
<accession>A0ABP8L3F0</accession>
<dbReference type="PANTHER" id="PTHR23011">
    <property type="entry name" value="CYCLIC NUCLEOTIDE-BINDING DOMAIN CONTAINING PROTEIN"/>
    <property type="match status" value="1"/>
</dbReference>
<feature type="transmembrane region" description="Helical" evidence="1">
    <location>
        <begin position="60"/>
        <end position="79"/>
    </location>
</feature>
<dbReference type="InterPro" id="IPR016024">
    <property type="entry name" value="ARM-type_fold"/>
</dbReference>
<dbReference type="Gene3D" id="2.60.120.10">
    <property type="entry name" value="Jelly Rolls"/>
    <property type="match status" value="1"/>
</dbReference>
<dbReference type="Gene3D" id="1.25.10.10">
    <property type="entry name" value="Leucine-rich Repeat Variant"/>
    <property type="match status" value="1"/>
</dbReference>
<feature type="domain" description="Cyclic nucleotide-binding" evidence="2">
    <location>
        <begin position="947"/>
        <end position="1062"/>
    </location>
</feature>
<sequence length="1080" mass="120349">MQVSLYSMLAKNWYRSLGIRPHEVRTVWLFFLHHFLLGIGTILVYVSANVILLEHHPETSLPLGYGVAALVTILVGKVYDHYEHHLSLQRLTVRVLAAVGVLTLLTIFLVEMGNSVASAIAIMVGYRVIYLLTNLEFWGVSAVVFDVRQGKRLFSVISSGDMPAKAIGAVLAALVHSHTDVEMLLSGALVAYLSALFVLYRTFRSHSLSSHKRQYWRRRSQPSLIHRLFGGNQLIYSMCLSLVAVAIVATGIEYAFFINVKHKWHNQEELFRNVGLVLSLTYLVAMLVKLLASRPALERLGIRRLLQLLPVASLVALLSFVFVANQELGATGQLVYFCGLYLLFEVIRRALFDPVFLVLFQPLTPRQRLNGHTLAKSVYEPLGTAVASALLLAGNAWTTIGYWLPFVWMALVAVAGAVLLHRTYRQYLHELNDALGHRFMTDEPLAFPAEALSMVVKSLRSSRPEEVITAMSWLQQFHPEALSRRLPELLNHAESSVQERALEAVVALSVPVDASFLADLAEKSADPQTRETAARLACLQPDTSADTRHLLLTHADLAIRKGALQGSYERSPTDPAVPAGLDQLCRSSEIPEQLAALDLVQAIRWPGSTDFVAACLQQTDPLVVTAAIRAAGTTDDESLMKLLIALFPGKAYGKQAAIALGEIGPSVLPIIDQQLSKEADPAVLVRLALVCERIDVPQSRRILVNLVRQPDLPVRSAALRALNKLPADQTEGAVFEQVLEDEWQLAQRLLHGSREEPGLATCLRYELQWLQQRVFSLLTQLYDADTIGRVRTGITHEIRERRANALEVLENSVPRRVYLCLQALADELPLSERIRQIDGQLMPYGEAEPILTFIIRQGEQTFTDWTISMALRRWVAAPASSEWLNSYLNHPVQLLRESISLLLQPDTSGKAPAITLPLPDTTFMKATDTANTISHIERVIVLKNTRLFADTPENVLSSIAPIMREVTFMEGQEIFQKGQLGTCMYIIHSGEVGIYDGYQALARMGKGDFFGELALLDTEPRSATAAATTDVTLLRVDQDDFYDLMEERSEVLRNMMRMLCRRIRHLNEQVRNAPVSPVAH</sequence>
<dbReference type="PANTHER" id="PTHR23011:SF28">
    <property type="entry name" value="CYCLIC NUCLEOTIDE-BINDING DOMAIN CONTAINING PROTEIN"/>
    <property type="match status" value="1"/>
</dbReference>
<keyword evidence="1" id="KW-0472">Membrane</keyword>
<comment type="caution">
    <text evidence="3">The sequence shown here is derived from an EMBL/GenBank/DDBJ whole genome shotgun (WGS) entry which is preliminary data.</text>
</comment>
<dbReference type="CDD" id="cd06174">
    <property type="entry name" value="MFS"/>
    <property type="match status" value="1"/>
</dbReference>
<feature type="transmembrane region" description="Helical" evidence="1">
    <location>
        <begin position="153"/>
        <end position="177"/>
    </location>
</feature>
<feature type="transmembrane region" description="Helical" evidence="1">
    <location>
        <begin position="270"/>
        <end position="292"/>
    </location>
</feature>
<feature type="transmembrane region" description="Helical" evidence="1">
    <location>
        <begin position="304"/>
        <end position="322"/>
    </location>
</feature>
<dbReference type="InterPro" id="IPR000595">
    <property type="entry name" value="cNMP-bd_dom"/>
</dbReference>
<dbReference type="InterPro" id="IPR018490">
    <property type="entry name" value="cNMP-bd_dom_sf"/>
</dbReference>
<dbReference type="PRINTS" id="PR00103">
    <property type="entry name" value="CAMPKINASE"/>
</dbReference>
<feature type="transmembrane region" description="Helical" evidence="1">
    <location>
        <begin position="183"/>
        <end position="203"/>
    </location>
</feature>
<protein>
    <recommendedName>
        <fullName evidence="2">Cyclic nucleotide-binding domain-containing protein</fullName>
    </recommendedName>
</protein>
<feature type="transmembrane region" description="Helical" evidence="1">
    <location>
        <begin position="27"/>
        <end position="48"/>
    </location>
</feature>
<dbReference type="InterPro" id="IPR036259">
    <property type="entry name" value="MFS_trans_sf"/>
</dbReference>
<evidence type="ECO:0000256" key="1">
    <source>
        <dbReference type="SAM" id="Phobius"/>
    </source>
</evidence>
<name>A0ABP8L3F0_9BACT</name>
<evidence type="ECO:0000313" key="4">
    <source>
        <dbReference type="Proteomes" id="UP001500936"/>
    </source>
</evidence>
<keyword evidence="1" id="KW-1133">Transmembrane helix</keyword>
<dbReference type="SUPFAM" id="SSF51206">
    <property type="entry name" value="cAMP-binding domain-like"/>
    <property type="match status" value="1"/>
</dbReference>
<dbReference type="PROSITE" id="PS50042">
    <property type="entry name" value="CNMP_BINDING_3"/>
    <property type="match status" value="1"/>
</dbReference>
<dbReference type="EMBL" id="BAABHB010000029">
    <property type="protein sequence ID" value="GAA4421608.1"/>
    <property type="molecule type" value="Genomic_DNA"/>
</dbReference>
<dbReference type="SMART" id="SM00100">
    <property type="entry name" value="cNMP"/>
    <property type="match status" value="1"/>
</dbReference>
<feature type="transmembrane region" description="Helical" evidence="1">
    <location>
        <begin position="400"/>
        <end position="420"/>
    </location>
</feature>
<dbReference type="SUPFAM" id="SSF103473">
    <property type="entry name" value="MFS general substrate transporter"/>
    <property type="match status" value="1"/>
</dbReference>
<dbReference type="InterPro" id="IPR018488">
    <property type="entry name" value="cNMP-bd_CS"/>
</dbReference>
<dbReference type="SUPFAM" id="SSF48371">
    <property type="entry name" value="ARM repeat"/>
    <property type="match status" value="1"/>
</dbReference>
<dbReference type="InterPro" id="IPR011989">
    <property type="entry name" value="ARM-like"/>
</dbReference>
<evidence type="ECO:0000259" key="2">
    <source>
        <dbReference type="PROSITE" id="PS50042"/>
    </source>
</evidence>
<dbReference type="Gene3D" id="1.20.1250.20">
    <property type="entry name" value="MFS general substrate transporter like domains"/>
    <property type="match status" value="1"/>
</dbReference>
<dbReference type="CDD" id="cd00038">
    <property type="entry name" value="CAP_ED"/>
    <property type="match status" value="1"/>
</dbReference>
<dbReference type="Pfam" id="PF00027">
    <property type="entry name" value="cNMP_binding"/>
    <property type="match status" value="1"/>
</dbReference>
<dbReference type="PROSITE" id="PS00889">
    <property type="entry name" value="CNMP_BINDING_2"/>
    <property type="match status" value="1"/>
</dbReference>
<proteinExistence type="predicted"/>
<dbReference type="InterPro" id="IPR014710">
    <property type="entry name" value="RmlC-like_jellyroll"/>
</dbReference>
<keyword evidence="4" id="KW-1185">Reference proteome</keyword>
<dbReference type="Proteomes" id="UP001500936">
    <property type="component" value="Unassembled WGS sequence"/>
</dbReference>
<reference evidence="4" key="1">
    <citation type="journal article" date="2019" name="Int. J. Syst. Evol. Microbiol.">
        <title>The Global Catalogue of Microorganisms (GCM) 10K type strain sequencing project: providing services to taxonomists for standard genome sequencing and annotation.</title>
        <authorList>
            <consortium name="The Broad Institute Genomics Platform"/>
            <consortium name="The Broad Institute Genome Sequencing Center for Infectious Disease"/>
            <person name="Wu L."/>
            <person name="Ma J."/>
        </authorList>
    </citation>
    <scope>NUCLEOTIDE SEQUENCE [LARGE SCALE GENOMIC DNA]</scope>
    <source>
        <strain evidence="4">JCM 17925</strain>
    </source>
</reference>
<evidence type="ECO:0000313" key="3">
    <source>
        <dbReference type="EMBL" id="GAA4421608.1"/>
    </source>
</evidence>
<gene>
    <name evidence="3" type="ORF">GCM10023187_57610</name>
</gene>